<reference evidence="9" key="2">
    <citation type="journal article" date="2023" name="IMA Fungus">
        <title>Comparative genomic study of the Penicillium genus elucidates a diverse pangenome and 15 lateral gene transfer events.</title>
        <authorList>
            <person name="Petersen C."/>
            <person name="Sorensen T."/>
            <person name="Nielsen M.R."/>
            <person name="Sondergaard T.E."/>
            <person name="Sorensen J.L."/>
            <person name="Fitzpatrick D.A."/>
            <person name="Frisvad J.C."/>
            <person name="Nielsen K.L."/>
        </authorList>
    </citation>
    <scope>NUCLEOTIDE SEQUENCE</scope>
    <source>
        <strain evidence="9">IBT 22155</strain>
    </source>
</reference>
<keyword evidence="5 7" id="KW-1133">Transmembrane helix</keyword>
<comment type="caution">
    <text evidence="9">The sequence shown here is derived from an EMBL/GenBank/DDBJ whole genome shotgun (WGS) entry which is preliminary data.</text>
</comment>
<dbReference type="GeneID" id="81410158"/>
<keyword evidence="6 7" id="KW-0472">Membrane</keyword>
<dbReference type="EMBL" id="JAPQKL010000008">
    <property type="protein sequence ID" value="KAJ5120856.1"/>
    <property type="molecule type" value="Genomic_DNA"/>
</dbReference>
<accession>A0A9W9GIF7</accession>
<feature type="transmembrane region" description="Helical" evidence="7">
    <location>
        <begin position="414"/>
        <end position="441"/>
    </location>
</feature>
<feature type="transmembrane region" description="Helical" evidence="7">
    <location>
        <begin position="278"/>
        <end position="303"/>
    </location>
</feature>
<dbReference type="PANTHER" id="PTHR23506">
    <property type="entry name" value="GH10249P"/>
    <property type="match status" value="1"/>
</dbReference>
<comment type="subcellular location">
    <subcellularLocation>
        <location evidence="1">Membrane</location>
        <topology evidence="1">Multi-pass membrane protein</topology>
    </subcellularLocation>
</comment>
<feature type="transmembrane region" description="Helical" evidence="7">
    <location>
        <begin position="30"/>
        <end position="51"/>
    </location>
</feature>
<dbReference type="GO" id="GO:0016020">
    <property type="term" value="C:membrane"/>
    <property type="evidence" value="ECO:0007669"/>
    <property type="project" value="UniProtKB-SubCell"/>
</dbReference>
<evidence type="ECO:0000256" key="5">
    <source>
        <dbReference type="ARBA" id="ARBA00022989"/>
    </source>
</evidence>
<dbReference type="Gene3D" id="1.20.1250.20">
    <property type="entry name" value="MFS general substrate transporter like domains"/>
    <property type="match status" value="2"/>
</dbReference>
<evidence type="ECO:0000259" key="8">
    <source>
        <dbReference type="PROSITE" id="PS50850"/>
    </source>
</evidence>
<evidence type="ECO:0000256" key="2">
    <source>
        <dbReference type="ARBA" id="ARBA00006829"/>
    </source>
</evidence>
<feature type="domain" description="Major facilitator superfamily (MFS) profile" evidence="8">
    <location>
        <begin position="29"/>
        <end position="478"/>
    </location>
</feature>
<feature type="transmembrane region" description="Helical" evidence="7">
    <location>
        <begin position="106"/>
        <end position="127"/>
    </location>
</feature>
<keyword evidence="3" id="KW-0813">Transport</keyword>
<dbReference type="GO" id="GO:0022857">
    <property type="term" value="F:transmembrane transporter activity"/>
    <property type="evidence" value="ECO:0007669"/>
    <property type="project" value="InterPro"/>
</dbReference>
<evidence type="ECO:0000256" key="3">
    <source>
        <dbReference type="ARBA" id="ARBA00022448"/>
    </source>
</evidence>
<feature type="transmembrane region" description="Helical" evidence="7">
    <location>
        <begin position="163"/>
        <end position="185"/>
    </location>
</feature>
<dbReference type="InterPro" id="IPR011701">
    <property type="entry name" value="MFS"/>
</dbReference>
<evidence type="ECO:0000256" key="6">
    <source>
        <dbReference type="ARBA" id="ARBA00023136"/>
    </source>
</evidence>
<feature type="transmembrane region" description="Helical" evidence="7">
    <location>
        <begin position="342"/>
        <end position="360"/>
    </location>
</feature>
<feature type="transmembrane region" description="Helical" evidence="7">
    <location>
        <begin position="372"/>
        <end position="394"/>
    </location>
</feature>
<evidence type="ECO:0000313" key="9">
    <source>
        <dbReference type="EMBL" id="KAJ5120856.1"/>
    </source>
</evidence>
<reference evidence="9" key="1">
    <citation type="submission" date="2022-11" db="EMBL/GenBank/DDBJ databases">
        <authorList>
            <person name="Petersen C."/>
        </authorList>
    </citation>
    <scope>NUCLEOTIDE SEQUENCE</scope>
    <source>
        <strain evidence="9">IBT 22155</strain>
    </source>
</reference>
<dbReference type="PANTHER" id="PTHR23506:SF23">
    <property type="entry name" value="GH10249P"/>
    <property type="match status" value="1"/>
</dbReference>
<organism evidence="9 10">
    <name type="scientific">Penicillium bovifimosum</name>
    <dbReference type="NCBI Taxonomy" id="126998"/>
    <lineage>
        <taxon>Eukaryota</taxon>
        <taxon>Fungi</taxon>
        <taxon>Dikarya</taxon>
        <taxon>Ascomycota</taxon>
        <taxon>Pezizomycotina</taxon>
        <taxon>Eurotiomycetes</taxon>
        <taxon>Eurotiomycetidae</taxon>
        <taxon>Eurotiales</taxon>
        <taxon>Aspergillaceae</taxon>
        <taxon>Penicillium</taxon>
    </lineage>
</organism>
<dbReference type="InterPro" id="IPR050930">
    <property type="entry name" value="MFS_Vesicular_Transporter"/>
</dbReference>
<sequence length="490" mass="52138">MASCHSPFWAFSKPDKQTRPKFLTIRSSKWFIMFVVAFAAGTDIFMYGLIVPVTPTALKERVGLPDSKLQSWTSILLALYSAALLASAPVVGYIADRAESRRWPLLFGLVALAAATALLCVGTNIALWITGRVFQGVAAAIVWTAGLALMVDTVGKEDLGQAIGYVGMAISLGTLGGPLLGGVVYQSGGYYAVFGLAFGLIGIDILLRLLLIEKRHAVQWLALEMKPEETGEENILGEEGVAVPSSLGIEATNQTPPSPLPSRGAFARLAILLSSPRLVVAVWGYFIIALILTSFDSVLPLFVHETFGWSQSGQGLIFIPLMVPHGLDPVTGWIIDRFPKTIRYFTAAAFLASVPVMVLLRLVTENSMQQKILLCALLALVGLCFAVAMPPLVAEVFFAVQEKEDDAPGIFGRGGAMALAFGLSNMGFAAGSLIGPFFAGFIRQTAGWGTMGWGLGLIAGSTAVPTLLFLGGWILRKPGVDAVQVRDSTG</sequence>
<dbReference type="InterPro" id="IPR020846">
    <property type="entry name" value="MFS_dom"/>
</dbReference>
<dbReference type="SUPFAM" id="SSF103473">
    <property type="entry name" value="MFS general substrate transporter"/>
    <property type="match status" value="1"/>
</dbReference>
<keyword evidence="4 7" id="KW-0812">Transmembrane</keyword>
<evidence type="ECO:0000256" key="4">
    <source>
        <dbReference type="ARBA" id="ARBA00022692"/>
    </source>
</evidence>
<dbReference type="PRINTS" id="PR01035">
    <property type="entry name" value="TCRTETA"/>
</dbReference>
<dbReference type="RefSeq" id="XP_056517360.1">
    <property type="nucleotide sequence ID" value="XM_056670987.1"/>
</dbReference>
<feature type="transmembrane region" description="Helical" evidence="7">
    <location>
        <begin position="71"/>
        <end position="94"/>
    </location>
</feature>
<proteinExistence type="inferred from homology"/>
<feature type="transmembrane region" description="Helical" evidence="7">
    <location>
        <begin position="453"/>
        <end position="475"/>
    </location>
</feature>
<dbReference type="OrthoDB" id="5086884at2759"/>
<evidence type="ECO:0000256" key="1">
    <source>
        <dbReference type="ARBA" id="ARBA00004141"/>
    </source>
</evidence>
<comment type="similarity">
    <text evidence="2">Belongs to the major facilitator superfamily. Vesicular transporter family.</text>
</comment>
<gene>
    <name evidence="9" type="ORF">N7515_010244</name>
</gene>
<name>A0A9W9GIF7_9EURO</name>
<dbReference type="Pfam" id="PF07690">
    <property type="entry name" value="MFS_1"/>
    <property type="match status" value="1"/>
</dbReference>
<dbReference type="InterPro" id="IPR001958">
    <property type="entry name" value="Tet-R_TetA/multi-R_MdtG-like"/>
</dbReference>
<dbReference type="Proteomes" id="UP001149079">
    <property type="component" value="Unassembled WGS sequence"/>
</dbReference>
<feature type="transmembrane region" description="Helical" evidence="7">
    <location>
        <begin position="133"/>
        <end position="151"/>
    </location>
</feature>
<dbReference type="PROSITE" id="PS50850">
    <property type="entry name" value="MFS"/>
    <property type="match status" value="1"/>
</dbReference>
<feature type="transmembrane region" description="Helical" evidence="7">
    <location>
        <begin position="191"/>
        <end position="211"/>
    </location>
</feature>
<dbReference type="InterPro" id="IPR036259">
    <property type="entry name" value="MFS_trans_sf"/>
</dbReference>
<keyword evidence="10" id="KW-1185">Reference proteome</keyword>
<evidence type="ECO:0000256" key="7">
    <source>
        <dbReference type="SAM" id="Phobius"/>
    </source>
</evidence>
<dbReference type="AlphaFoldDB" id="A0A9W9GIF7"/>
<evidence type="ECO:0000313" key="10">
    <source>
        <dbReference type="Proteomes" id="UP001149079"/>
    </source>
</evidence>
<protein>
    <recommendedName>
        <fullName evidence="8">Major facilitator superfamily (MFS) profile domain-containing protein</fullName>
    </recommendedName>
</protein>